<name>A0A2S9GTF6_9BURK</name>
<keyword evidence="2" id="KW-1185">Reference proteome</keyword>
<dbReference type="NCBIfam" id="TIGR01634">
    <property type="entry name" value="tail_P2_I"/>
    <property type="match status" value="1"/>
</dbReference>
<dbReference type="OrthoDB" id="90759at2"/>
<dbReference type="InterPro" id="IPR006521">
    <property type="entry name" value="Tail_protein_I"/>
</dbReference>
<evidence type="ECO:0000313" key="2">
    <source>
        <dbReference type="Proteomes" id="UP000237839"/>
    </source>
</evidence>
<dbReference type="Proteomes" id="UP000237839">
    <property type="component" value="Unassembled WGS sequence"/>
</dbReference>
<dbReference type="EMBL" id="PUGF01000031">
    <property type="protein sequence ID" value="PRC90976.1"/>
    <property type="molecule type" value="Genomic_DNA"/>
</dbReference>
<dbReference type="AlphaFoldDB" id="A0A2S9GTF6"/>
<proteinExistence type="predicted"/>
<dbReference type="Pfam" id="PF09684">
    <property type="entry name" value="Tail_P2_I"/>
    <property type="match status" value="1"/>
</dbReference>
<evidence type="ECO:0000313" key="1">
    <source>
        <dbReference type="EMBL" id="PRC90976.1"/>
    </source>
</evidence>
<protein>
    <submittedName>
        <fullName evidence="1">Phage tail protein I</fullName>
    </submittedName>
</protein>
<organism evidence="1 2">
    <name type="scientific">Solimicrobium silvestre</name>
    <dbReference type="NCBI Taxonomy" id="2099400"/>
    <lineage>
        <taxon>Bacteria</taxon>
        <taxon>Pseudomonadati</taxon>
        <taxon>Pseudomonadota</taxon>
        <taxon>Betaproteobacteria</taxon>
        <taxon>Burkholderiales</taxon>
        <taxon>Oxalobacteraceae</taxon>
        <taxon>Solimicrobium</taxon>
    </lineage>
</organism>
<gene>
    <name evidence="1" type="ORF">S2091_4272</name>
</gene>
<accession>A0A2S9GTF6</accession>
<dbReference type="RefSeq" id="WP_105534004.1">
    <property type="nucleotide sequence ID" value="NZ_PUGF01000031.1"/>
</dbReference>
<reference evidence="1 2" key="1">
    <citation type="submission" date="2018-02" db="EMBL/GenBank/DDBJ databases">
        <title>Solimicrobium silvestre gen. nov., sp. nov., isolated from alpine forest soil.</title>
        <authorList>
            <person name="Margesin R."/>
            <person name="Albuquerque L."/>
            <person name="Zhang D.-C."/>
            <person name="Froufe H.J.C."/>
            <person name="Severino R."/>
            <person name="Roxo I."/>
            <person name="Egas C."/>
            <person name="Da Costa M.S."/>
        </authorList>
    </citation>
    <scope>NUCLEOTIDE SEQUENCE [LARGE SCALE GENOMIC DNA]</scope>
    <source>
        <strain evidence="1 2">S20-91</strain>
    </source>
</reference>
<comment type="caution">
    <text evidence="1">The sequence shown here is derived from an EMBL/GenBank/DDBJ whole genome shotgun (WGS) entry which is preliminary data.</text>
</comment>
<sequence length="169" mass="19040">MMTRSLLPPNTSPLERALEQSTARLGAVPFRLRDNWNPQTCPITLLPWLAWAVGVEEWDSTWPEQLQRDVVASTRAIRQQKGTPAAVKRALSAVGHPNAELIERSNSEWATFKVILTRPVSHVQAQLIRQRIENVKRVCCHLTALDFTSNPIKHNGTIKRDGTYSRGVV</sequence>